<evidence type="ECO:0000259" key="1">
    <source>
        <dbReference type="Pfam" id="PF25843"/>
    </source>
</evidence>
<dbReference type="RefSeq" id="WP_108977254.1">
    <property type="nucleotide sequence ID" value="NZ_BFBB01000008.1"/>
</dbReference>
<dbReference type="Pfam" id="PF25843">
    <property type="entry name" value="DUF7954"/>
    <property type="match status" value="1"/>
</dbReference>
<reference evidence="3 4" key="1">
    <citation type="submission" date="2018-02" db="EMBL/GenBank/DDBJ databases">
        <title>Novel Leptospira species isolated from soil and water in Japan.</title>
        <authorList>
            <person name="Nakao R."/>
            <person name="Masuzawa T."/>
        </authorList>
    </citation>
    <scope>NUCLEOTIDE SEQUENCE [LARGE SCALE GENOMIC DNA]</scope>
    <source>
        <strain evidence="3 4">YH101</strain>
    </source>
</reference>
<protein>
    <submittedName>
        <fullName evidence="3">Uncharacterized protein</fullName>
    </submittedName>
</protein>
<evidence type="ECO:0000259" key="2">
    <source>
        <dbReference type="Pfam" id="PF25844"/>
    </source>
</evidence>
<dbReference type="EMBL" id="BFBB01000008">
    <property type="protein sequence ID" value="GBF50994.1"/>
    <property type="molecule type" value="Genomic_DNA"/>
</dbReference>
<gene>
    <name evidence="3" type="ORF">LPTSP4_25250</name>
</gene>
<dbReference type="InterPro" id="IPR058260">
    <property type="entry name" value="DUF7954"/>
</dbReference>
<keyword evidence="4" id="KW-1185">Reference proteome</keyword>
<dbReference type="Proteomes" id="UP000245133">
    <property type="component" value="Unassembled WGS sequence"/>
</dbReference>
<dbReference type="OrthoDB" id="9876769at2"/>
<dbReference type="AlphaFoldDB" id="A0A2P2E2C3"/>
<comment type="caution">
    <text evidence="3">The sequence shown here is derived from an EMBL/GenBank/DDBJ whole genome shotgun (WGS) entry which is preliminary data.</text>
</comment>
<feature type="domain" description="DUF7955" evidence="2">
    <location>
        <begin position="214"/>
        <end position="361"/>
    </location>
</feature>
<sequence>MSRNYLQLTINRLFLFVLFVWFPFQTLSAQTKYDFPETKPGQYIYYLDKRGDQKRLTGILKFFDGTLICRTINLKDKSQTTITFQIEEKENNLELKPLKLISGNFEKDIQYVFVDLQNIATQEFKHKSSFTEGKDRFEDPWPEFGYTLEHTFWREIPFFHLYSTRKTDSETPNYEIAVMGRMVSGNDTSFFQFDFPLIVENQNAKFTVPSKTEQVFVSQGYSLILDENWKPHLADAKNKLYHDTFWLEVNSKRDAQIGIEIVENKKLPKEAKIKSSLDFAQKIANSTPMLLAISLYFNPINDKETTVSYIVFDLESKLPTIMIHRIKEIEPGKYHVINFSAFLETYSSNEDYFNQMLSKIK</sequence>
<feature type="domain" description="DUF7954" evidence="1">
    <location>
        <begin position="41"/>
        <end position="191"/>
    </location>
</feature>
<name>A0A2P2E2C3_9LEPT</name>
<organism evidence="3 4">
    <name type="scientific">Leptospira ryugenii</name>
    <dbReference type="NCBI Taxonomy" id="1917863"/>
    <lineage>
        <taxon>Bacteria</taxon>
        <taxon>Pseudomonadati</taxon>
        <taxon>Spirochaetota</taxon>
        <taxon>Spirochaetia</taxon>
        <taxon>Leptospirales</taxon>
        <taxon>Leptospiraceae</taxon>
        <taxon>Leptospira</taxon>
    </lineage>
</organism>
<evidence type="ECO:0000313" key="4">
    <source>
        <dbReference type="Proteomes" id="UP000245133"/>
    </source>
</evidence>
<accession>A0A2P2E2C3</accession>
<evidence type="ECO:0000313" key="3">
    <source>
        <dbReference type="EMBL" id="GBF50994.1"/>
    </source>
</evidence>
<dbReference type="Pfam" id="PF25844">
    <property type="entry name" value="DUF7955"/>
    <property type="match status" value="1"/>
</dbReference>
<dbReference type="InterPro" id="IPR058261">
    <property type="entry name" value="DUF7955"/>
</dbReference>
<proteinExistence type="predicted"/>